<keyword evidence="2" id="KW-0804">Transcription</keyword>
<organism evidence="4 5">
    <name type="scientific">Dillenia turbinata</name>
    <dbReference type="NCBI Taxonomy" id="194707"/>
    <lineage>
        <taxon>Eukaryota</taxon>
        <taxon>Viridiplantae</taxon>
        <taxon>Streptophyta</taxon>
        <taxon>Embryophyta</taxon>
        <taxon>Tracheophyta</taxon>
        <taxon>Spermatophyta</taxon>
        <taxon>Magnoliopsida</taxon>
        <taxon>eudicotyledons</taxon>
        <taxon>Gunneridae</taxon>
        <taxon>Pentapetalae</taxon>
        <taxon>Dilleniales</taxon>
        <taxon>Dilleniaceae</taxon>
        <taxon>Dillenia</taxon>
    </lineage>
</organism>
<proteinExistence type="inferred from homology"/>
<comment type="caution">
    <text evidence="3">Lacks conserved residue(s) required for the propagation of feature annotation.</text>
</comment>
<evidence type="ECO:0000256" key="1">
    <source>
        <dbReference type="ARBA" id="ARBA00023015"/>
    </source>
</evidence>
<keyword evidence="5" id="KW-1185">Reference proteome</keyword>
<feature type="region of interest" description="SAW" evidence="3">
    <location>
        <begin position="518"/>
        <end position="594"/>
    </location>
</feature>
<evidence type="ECO:0000313" key="5">
    <source>
        <dbReference type="Proteomes" id="UP001370490"/>
    </source>
</evidence>
<reference evidence="4 5" key="1">
    <citation type="submission" date="2023-12" db="EMBL/GenBank/DDBJ databases">
        <title>A high-quality genome assembly for Dillenia turbinata (Dilleniales).</title>
        <authorList>
            <person name="Chanderbali A."/>
        </authorList>
    </citation>
    <scope>NUCLEOTIDE SEQUENCE [LARGE SCALE GENOMIC DNA]</scope>
    <source>
        <strain evidence="4">LSX21</strain>
        <tissue evidence="4">Leaf</tissue>
    </source>
</reference>
<dbReference type="Proteomes" id="UP001370490">
    <property type="component" value="Unassembled WGS sequence"/>
</dbReference>
<dbReference type="InterPro" id="IPR005202">
    <property type="entry name" value="TF_GRAS"/>
</dbReference>
<gene>
    <name evidence="4" type="ORF">RJ641_021013</name>
</gene>
<name>A0AAN8UPH6_9MAGN</name>
<dbReference type="PANTHER" id="PTHR31636">
    <property type="entry name" value="OSJNBA0084A10.13 PROTEIN-RELATED"/>
    <property type="match status" value="1"/>
</dbReference>
<dbReference type="AlphaFoldDB" id="A0AAN8UPH6"/>
<comment type="similarity">
    <text evidence="3">Belongs to the GRAS family.</text>
</comment>
<dbReference type="Pfam" id="PF03514">
    <property type="entry name" value="GRAS"/>
    <property type="match status" value="2"/>
</dbReference>
<keyword evidence="1" id="KW-0805">Transcription regulation</keyword>
<dbReference type="PROSITE" id="PS50985">
    <property type="entry name" value="GRAS"/>
    <property type="match status" value="2"/>
</dbReference>
<evidence type="ECO:0000256" key="3">
    <source>
        <dbReference type="PROSITE-ProRule" id="PRU01191"/>
    </source>
</evidence>
<protein>
    <submittedName>
        <fullName evidence="4">Transcription factor GRAS</fullName>
    </submittedName>
</protein>
<comment type="caution">
    <text evidence="4">The sequence shown here is derived from an EMBL/GenBank/DDBJ whole genome shotgun (WGS) entry which is preliminary data.</text>
</comment>
<sequence length="1072" mass="121493">MSGGLASFHQSDFGEVQAMYMSSKGFGEREEEKHAEKETCLGRIEEVGKCGEEEFLWSDFGCYQSCEAEERFAKHQQEEEESLVYSGFGNLDAFNFDVLSPPIQLCQKEILKLNEVQTQTMISEFTGTRTERPRSDPFASLGLLTHFGGGFKRMNSNKASISNNHDNLTSLRSQELSSVKIMRMAGARFIPSSSQCVDLSMIRHPYGSSFSGLTREETRDLELVQCLLASAQKVDHKQYDRALKLLGQCNYLSSNTGNPVQRVVSYFSEALWEKIEQETGRTTYKRPRKQHHSFHLEEAIIKLTPLSLIFQQIPFCQVAHFAGIQAIVESTTSAKKVHIIDLGIRSGVQWIILMQAFAAQCESPLKLLKITAIATTSRQKVEDTGKWLASYAENFRIPFLFQVVMLPDVGDQKGSLFNCDSEELIAVYSNVYLSSLIAQPDSMESLMEVIKNLHPHIMVVNEVEANNNSPSFLNRFIEALFFYNALFDMIEAFMRPDDANRRAIEELYCGEAIRNIIGKEGKERTLRHVKVDSWRAYFSQFGILERDLSMSSLYQAQLMAQTFPCGTFCTLEMNGKSLLIGWKGIPIFSLTAWMKSCENYCLNFQFEMENWKSCFDQIDLGEIQDVCSSSKGFEIMEAGQKSKQTHVNDTENWGEAVEIDSLWPEFGYFQDCAAVEEIMLSKYEQQLLSASVELLKNFQSGFRGLNGRKFDATSSLVSGWRFSSVMIVKLAGASIINSSEKIDDISVNIHPYGSSLCGLSEVETRHIELVQFLLASAEKIAYQQYDHALKLLNMCDKMSLSTGNPVQRIVYYFREALQERIDWETGQTVLKSSAQEKQDSFDVKEAMIISDSTSLSLYQQVPMAQVAEISAIQAIVENVALARKIHLIDFAIRSGAQWSLLMQALLAKSDFSLELLKITAIGTFAREKIEKIRKHLTGFAKTLNIPFSFNIVIVSDVKFLKESHFRGDDDEVVVVYAPIYSFTLISKPDSLESLMRMIKKLNPLIMVVNEVESNQNSPIFVNRFYEALFFYSAYFDCLEACMTHNNRAQMETEALYFREGIRNVVATDGQKE</sequence>
<evidence type="ECO:0000256" key="2">
    <source>
        <dbReference type="ARBA" id="ARBA00023163"/>
    </source>
</evidence>
<accession>A0AAN8UPH6</accession>
<feature type="region of interest" description="Leucine repeat II (LRII)" evidence="3">
    <location>
        <begin position="931"/>
        <end position="963"/>
    </location>
</feature>
<dbReference type="EMBL" id="JBAMMX010000026">
    <property type="protein sequence ID" value="KAK6913692.1"/>
    <property type="molecule type" value="Genomic_DNA"/>
</dbReference>
<evidence type="ECO:0000313" key="4">
    <source>
        <dbReference type="EMBL" id="KAK6913692.1"/>
    </source>
</evidence>
<feature type="short sequence motif" description="VHIID" evidence="3">
    <location>
        <begin position="337"/>
        <end position="341"/>
    </location>
</feature>
<feature type="region of interest" description="Leucine repeat II (LRII)" evidence="3">
    <location>
        <begin position="383"/>
        <end position="415"/>
    </location>
</feature>
<feature type="region of interest" description="SAW" evidence="3">
    <location>
        <begin position="1066"/>
        <end position="1072"/>
    </location>
</feature>